<evidence type="ECO:0000313" key="3">
    <source>
        <dbReference type="Proteomes" id="UP001529510"/>
    </source>
</evidence>
<feature type="compositionally biased region" description="Basic and acidic residues" evidence="1">
    <location>
        <begin position="1"/>
        <end position="17"/>
    </location>
</feature>
<feature type="non-terminal residue" evidence="2">
    <location>
        <position position="1"/>
    </location>
</feature>
<dbReference type="AlphaFoldDB" id="A0ABD0QMI6"/>
<feature type="non-terminal residue" evidence="2">
    <location>
        <position position="53"/>
    </location>
</feature>
<dbReference type="Proteomes" id="UP001529510">
    <property type="component" value="Unassembled WGS sequence"/>
</dbReference>
<comment type="caution">
    <text evidence="2">The sequence shown here is derived from an EMBL/GenBank/DDBJ whole genome shotgun (WGS) entry which is preliminary data.</text>
</comment>
<protein>
    <submittedName>
        <fullName evidence="2">Uncharacterized protein</fullName>
    </submittedName>
</protein>
<organism evidence="2 3">
    <name type="scientific">Cirrhinus mrigala</name>
    <name type="common">Mrigala</name>
    <dbReference type="NCBI Taxonomy" id="683832"/>
    <lineage>
        <taxon>Eukaryota</taxon>
        <taxon>Metazoa</taxon>
        <taxon>Chordata</taxon>
        <taxon>Craniata</taxon>
        <taxon>Vertebrata</taxon>
        <taxon>Euteleostomi</taxon>
        <taxon>Actinopterygii</taxon>
        <taxon>Neopterygii</taxon>
        <taxon>Teleostei</taxon>
        <taxon>Ostariophysi</taxon>
        <taxon>Cypriniformes</taxon>
        <taxon>Cyprinidae</taxon>
        <taxon>Labeoninae</taxon>
        <taxon>Labeonini</taxon>
        <taxon>Cirrhinus</taxon>
    </lineage>
</organism>
<sequence length="53" mass="5849">VKEDLPTSKSPEAKETADVDEDIETQSNAEPDTPREMETEPDGETTGQKKTKD</sequence>
<gene>
    <name evidence="2" type="ORF">M9458_018573</name>
</gene>
<reference evidence="2 3" key="1">
    <citation type="submission" date="2024-05" db="EMBL/GenBank/DDBJ databases">
        <title>Genome sequencing and assembly of Indian major carp, Cirrhinus mrigala (Hamilton, 1822).</title>
        <authorList>
            <person name="Mohindra V."/>
            <person name="Chowdhury L.M."/>
            <person name="Lal K."/>
            <person name="Jena J.K."/>
        </authorList>
    </citation>
    <scope>NUCLEOTIDE SEQUENCE [LARGE SCALE GENOMIC DNA]</scope>
    <source>
        <strain evidence="2">CM1030</strain>
        <tissue evidence="2">Blood</tissue>
    </source>
</reference>
<dbReference type="EMBL" id="JAMKFB020000008">
    <property type="protein sequence ID" value="KAL0186903.1"/>
    <property type="molecule type" value="Genomic_DNA"/>
</dbReference>
<accession>A0ABD0QMI6</accession>
<proteinExistence type="predicted"/>
<keyword evidence="3" id="KW-1185">Reference proteome</keyword>
<evidence type="ECO:0000313" key="2">
    <source>
        <dbReference type="EMBL" id="KAL0186903.1"/>
    </source>
</evidence>
<feature type="region of interest" description="Disordered" evidence="1">
    <location>
        <begin position="1"/>
        <end position="53"/>
    </location>
</feature>
<evidence type="ECO:0000256" key="1">
    <source>
        <dbReference type="SAM" id="MobiDB-lite"/>
    </source>
</evidence>
<name>A0ABD0QMI6_CIRMR</name>